<keyword evidence="6 10" id="KW-0915">Sodium</keyword>
<evidence type="ECO:0000256" key="3">
    <source>
        <dbReference type="ARBA" id="ARBA00022475"/>
    </source>
</evidence>
<evidence type="ECO:0000313" key="13">
    <source>
        <dbReference type="Proteomes" id="UP000635278"/>
    </source>
</evidence>
<comment type="caution">
    <text evidence="12">The sequence shown here is derived from an EMBL/GenBank/DDBJ whole genome shotgun (WGS) entry which is preliminary data.</text>
</comment>
<evidence type="ECO:0000256" key="5">
    <source>
        <dbReference type="ARBA" id="ARBA00022989"/>
    </source>
</evidence>
<evidence type="ECO:0000256" key="7">
    <source>
        <dbReference type="ARBA" id="ARBA00023065"/>
    </source>
</evidence>
<feature type="transmembrane region" description="Helical" evidence="10">
    <location>
        <begin position="81"/>
        <end position="102"/>
    </location>
</feature>
<comment type="subcellular location">
    <subcellularLocation>
        <location evidence="10">Cell inner membrane</location>
        <topology evidence="10">Multi-pass membrane protein</topology>
    </subcellularLocation>
    <subcellularLocation>
        <location evidence="1">Cell membrane</location>
        <topology evidence="1">Multi-pass membrane protein</topology>
    </subcellularLocation>
</comment>
<feature type="transmembrane region" description="Helical" evidence="10">
    <location>
        <begin position="310"/>
        <end position="333"/>
    </location>
</feature>
<dbReference type="PANTHER" id="PTHR10110">
    <property type="entry name" value="SODIUM/HYDROGEN EXCHANGER"/>
    <property type="match status" value="1"/>
</dbReference>
<dbReference type="InterPro" id="IPR018422">
    <property type="entry name" value="Cation/H_exchanger_CPA1"/>
</dbReference>
<feature type="transmembrane region" description="Helical" evidence="10">
    <location>
        <begin position="182"/>
        <end position="200"/>
    </location>
</feature>
<keyword evidence="3" id="KW-1003">Cell membrane</keyword>
<protein>
    <submittedName>
        <fullName evidence="12">Na+/H+ antiporter</fullName>
    </submittedName>
</protein>
<keyword evidence="13" id="KW-1185">Reference proteome</keyword>
<keyword evidence="8 10" id="KW-0472">Membrane</keyword>
<proteinExistence type="inferred from homology"/>
<dbReference type="InterPro" id="IPR004705">
    <property type="entry name" value="Cation/H_exchanger_CPA1_bac"/>
</dbReference>
<dbReference type="PANTHER" id="PTHR10110:SF86">
    <property type="entry name" value="SODIUM_HYDROGEN EXCHANGER 7"/>
    <property type="match status" value="1"/>
</dbReference>
<evidence type="ECO:0000256" key="9">
    <source>
        <dbReference type="ARBA" id="ARBA00023201"/>
    </source>
</evidence>
<keyword evidence="7 10" id="KW-0406">Ion transport</keyword>
<dbReference type="Pfam" id="PF00999">
    <property type="entry name" value="Na_H_Exchanger"/>
    <property type="match status" value="1"/>
</dbReference>
<feature type="transmembrane region" description="Helical" evidence="10">
    <location>
        <begin position="155"/>
        <end position="175"/>
    </location>
</feature>
<keyword evidence="2 10" id="KW-0813">Transport</keyword>
<keyword evidence="5 10" id="KW-1133">Transmembrane helix</keyword>
<accession>A0ABX0JVT8</accession>
<keyword evidence="9 10" id="KW-0739">Sodium transport</keyword>
<evidence type="ECO:0000256" key="10">
    <source>
        <dbReference type="RuleBase" id="RU366002"/>
    </source>
</evidence>
<dbReference type="NCBIfam" id="TIGR00831">
    <property type="entry name" value="a_cpa1"/>
    <property type="match status" value="1"/>
</dbReference>
<evidence type="ECO:0000256" key="4">
    <source>
        <dbReference type="ARBA" id="ARBA00022692"/>
    </source>
</evidence>
<name>A0ABX0JVT8_9PROT</name>
<evidence type="ECO:0000313" key="12">
    <source>
        <dbReference type="EMBL" id="NHN85614.1"/>
    </source>
</evidence>
<evidence type="ECO:0000256" key="2">
    <source>
        <dbReference type="ARBA" id="ARBA00022448"/>
    </source>
</evidence>
<dbReference type="EMBL" id="WOTB01000018">
    <property type="protein sequence ID" value="NHN85614.1"/>
    <property type="molecule type" value="Genomic_DNA"/>
</dbReference>
<dbReference type="RefSeq" id="WP_173584003.1">
    <property type="nucleotide sequence ID" value="NZ_WOTB01000018.1"/>
</dbReference>
<evidence type="ECO:0000256" key="8">
    <source>
        <dbReference type="ARBA" id="ARBA00023136"/>
    </source>
</evidence>
<comment type="similarity">
    <text evidence="10">Belongs to the monovalent cation:proton antiporter 1 (CPA1) transporter (TC 2.A.36) family.</text>
</comment>
<reference evidence="12 13" key="1">
    <citation type="journal article" date="2020" name="Int. J. Syst. Evol. Microbiol.">
        <title>Novel acetic acid bacteria from cider fermentations: Acetobacter conturbans sp. nov. and Acetobacter fallax sp. nov.</title>
        <authorList>
            <person name="Sombolestani A.S."/>
            <person name="Cleenwerck I."/>
            <person name="Cnockaert M."/>
            <person name="Borremans W."/>
            <person name="Wieme A.D."/>
            <person name="De Vuyst L."/>
            <person name="Vandamme P."/>
        </authorList>
    </citation>
    <scope>NUCLEOTIDE SEQUENCE [LARGE SCALE GENOMIC DNA]</scope>
    <source>
        <strain evidence="12 13">LMG 30640</strain>
    </source>
</reference>
<feature type="transmembrane region" description="Helical" evidence="10">
    <location>
        <begin position="220"/>
        <end position="249"/>
    </location>
</feature>
<comment type="caution">
    <text evidence="10">Lacks conserved residue(s) required for the propagation of feature annotation.</text>
</comment>
<organism evidence="12 13">
    <name type="scientific">Acetobacter musti</name>
    <dbReference type="NCBI Taxonomy" id="864732"/>
    <lineage>
        <taxon>Bacteria</taxon>
        <taxon>Pseudomonadati</taxon>
        <taxon>Pseudomonadota</taxon>
        <taxon>Alphaproteobacteria</taxon>
        <taxon>Acetobacterales</taxon>
        <taxon>Acetobacteraceae</taxon>
        <taxon>Acetobacter</taxon>
    </lineage>
</organism>
<dbReference type="Proteomes" id="UP000635278">
    <property type="component" value="Unassembled WGS sequence"/>
</dbReference>
<feature type="transmembrane region" description="Helical" evidence="10">
    <location>
        <begin position="354"/>
        <end position="375"/>
    </location>
</feature>
<dbReference type="InterPro" id="IPR006153">
    <property type="entry name" value="Cation/H_exchanger_TM"/>
</dbReference>
<feature type="transmembrane region" description="Helical" evidence="10">
    <location>
        <begin position="45"/>
        <end position="69"/>
    </location>
</feature>
<sequence length="596" mass="63224">MIPTLIAITLLLVTGLTGALARLLPLTIPLPLLQITAGTLASLAGFSLPLSSELFLLLLIPPLLFLDAYRIPMREAGELRGIILSLALGLVVFSAVGGGYFIHWIMPAIPVAAAIALASALSPTDAVSVSSMLSGGRTPARVVQILSGEALLNDASGLVCFKFAVAAATTGLFSLKAASSNFVYVSFGGVLLGAAIAWLFCRLEIWLLRRGYDDPPSHILLSLMLPYVISLTAESISCSGILAAVAGGITVRLSGVMSDTQIETRVKATVLWDMIGSTFNGLVFVVLGLQLPQLVTEASHVVRSQGLSPWVLPLAVLGIQFALSILRAFWITLTGAFRCLAARLRHRREVMPSWRGVLVLTLAGTRGAVTLAAIISLPSEADLPGRTVLVVLAAGVIVTSLVSAAFGLPRVLHLLPQNEGETPAQRELTETRIALTRSAIAALQAEQTRKAPGVTTGTDAVALLLSEYTDRLRRLDTQTADPDGKRAASVRQKREEIALRLRILRLQRQVLRSLLSDRIINDVTERAVSRQLDLQEQELQMEAADMPRLSALLPGDAKPAAPAAPSVQSRAALEVVARHLEGDDGQNTPSGASPGT</sequence>
<keyword evidence="4 10" id="KW-0812">Transmembrane</keyword>
<feature type="transmembrane region" description="Helical" evidence="10">
    <location>
        <begin position="270"/>
        <end position="290"/>
    </location>
</feature>
<comment type="function">
    <text evidence="10">Na(+)/H(+) antiporter that extrudes sodium in exchange for external protons.</text>
</comment>
<evidence type="ECO:0000259" key="11">
    <source>
        <dbReference type="Pfam" id="PF00999"/>
    </source>
</evidence>
<evidence type="ECO:0000256" key="6">
    <source>
        <dbReference type="ARBA" id="ARBA00023053"/>
    </source>
</evidence>
<gene>
    <name evidence="12" type="ORF">GOB93_13325</name>
</gene>
<dbReference type="Gene3D" id="6.10.140.1330">
    <property type="match status" value="1"/>
</dbReference>
<keyword evidence="10" id="KW-0050">Antiport</keyword>
<feature type="transmembrane region" description="Helical" evidence="10">
    <location>
        <begin position="387"/>
        <end position="408"/>
    </location>
</feature>
<keyword evidence="10" id="KW-0997">Cell inner membrane</keyword>
<feature type="domain" description="Cation/H+ exchanger transmembrane" evidence="11">
    <location>
        <begin position="15"/>
        <end position="412"/>
    </location>
</feature>
<evidence type="ECO:0000256" key="1">
    <source>
        <dbReference type="ARBA" id="ARBA00004651"/>
    </source>
</evidence>